<keyword evidence="9" id="KW-0007">Acetylation</keyword>
<evidence type="ECO:0000256" key="17">
    <source>
        <dbReference type="ARBA" id="ARBA00055408"/>
    </source>
</evidence>
<organism evidence="20">
    <name type="scientific">Capitella teleta</name>
    <name type="common">Polychaete worm</name>
    <dbReference type="NCBI Taxonomy" id="283909"/>
    <lineage>
        <taxon>Eukaryota</taxon>
        <taxon>Metazoa</taxon>
        <taxon>Spiralia</taxon>
        <taxon>Lophotrochozoa</taxon>
        <taxon>Annelida</taxon>
        <taxon>Polychaeta</taxon>
        <taxon>Sedentaria</taxon>
        <taxon>Scolecida</taxon>
        <taxon>Capitellidae</taxon>
        <taxon>Capitella</taxon>
    </lineage>
</organism>
<evidence type="ECO:0000256" key="13">
    <source>
        <dbReference type="ARBA" id="ARBA00043086"/>
    </source>
</evidence>
<feature type="coiled-coil region" evidence="19">
    <location>
        <begin position="277"/>
        <end position="304"/>
    </location>
</feature>
<reference evidence="21" key="3">
    <citation type="submission" date="2015-06" db="UniProtKB">
        <authorList>
            <consortium name="EnsemblMetazoa"/>
        </authorList>
    </citation>
    <scope>IDENTIFICATION</scope>
</reference>
<dbReference type="EMBL" id="KB294684">
    <property type="protein sequence ID" value="ELU14210.1"/>
    <property type="molecule type" value="Genomic_DNA"/>
</dbReference>
<dbReference type="OMA" id="WAIRTFN"/>
<evidence type="ECO:0000256" key="8">
    <source>
        <dbReference type="ARBA" id="ARBA00022842"/>
    </source>
</evidence>
<gene>
    <name evidence="20" type="ORF">CAPTEDRAFT_169970</name>
</gene>
<evidence type="ECO:0000256" key="14">
    <source>
        <dbReference type="ARBA" id="ARBA00043219"/>
    </source>
</evidence>
<dbReference type="GO" id="GO:0005965">
    <property type="term" value="C:protein farnesyltransferase complex"/>
    <property type="evidence" value="ECO:0007669"/>
    <property type="project" value="TreeGrafter"/>
</dbReference>
<evidence type="ECO:0000256" key="5">
    <source>
        <dbReference type="ARBA" id="ARBA00022602"/>
    </source>
</evidence>
<evidence type="ECO:0000256" key="2">
    <source>
        <dbReference type="ARBA" id="ARBA00006734"/>
    </source>
</evidence>
<evidence type="ECO:0000256" key="4">
    <source>
        <dbReference type="ARBA" id="ARBA00012702"/>
    </source>
</evidence>
<evidence type="ECO:0000313" key="22">
    <source>
        <dbReference type="Proteomes" id="UP000014760"/>
    </source>
</evidence>
<dbReference type="Pfam" id="PF01239">
    <property type="entry name" value="PPTA"/>
    <property type="match status" value="5"/>
</dbReference>
<evidence type="ECO:0000256" key="16">
    <source>
        <dbReference type="ARBA" id="ARBA00050428"/>
    </source>
</evidence>
<evidence type="ECO:0000256" key="19">
    <source>
        <dbReference type="SAM" id="Coils"/>
    </source>
</evidence>
<evidence type="ECO:0000256" key="3">
    <source>
        <dbReference type="ARBA" id="ARBA00012700"/>
    </source>
</evidence>
<evidence type="ECO:0000256" key="7">
    <source>
        <dbReference type="ARBA" id="ARBA00022737"/>
    </source>
</evidence>
<comment type="catalytic activity">
    <reaction evidence="16">
        <text>geranylgeranyl diphosphate + L-cysteinyl-[protein] = S-geranylgeranyl-L-cysteinyl-[protein] + diphosphate</text>
        <dbReference type="Rhea" id="RHEA:21240"/>
        <dbReference type="Rhea" id="RHEA-COMP:10131"/>
        <dbReference type="Rhea" id="RHEA-COMP:11537"/>
        <dbReference type="ChEBI" id="CHEBI:29950"/>
        <dbReference type="ChEBI" id="CHEBI:33019"/>
        <dbReference type="ChEBI" id="CHEBI:57533"/>
        <dbReference type="ChEBI" id="CHEBI:86021"/>
        <dbReference type="EC" id="2.5.1.59"/>
    </reaction>
</comment>
<dbReference type="EC" id="2.5.1.58" evidence="4"/>
<reference evidence="22" key="1">
    <citation type="submission" date="2012-12" db="EMBL/GenBank/DDBJ databases">
        <authorList>
            <person name="Hellsten U."/>
            <person name="Grimwood J."/>
            <person name="Chapman J.A."/>
            <person name="Shapiro H."/>
            <person name="Aerts A."/>
            <person name="Otillar R.P."/>
            <person name="Terry A.Y."/>
            <person name="Boore J.L."/>
            <person name="Simakov O."/>
            <person name="Marletaz F."/>
            <person name="Cho S.-J."/>
            <person name="Edsinger-Gonzales E."/>
            <person name="Havlak P."/>
            <person name="Kuo D.-H."/>
            <person name="Larsson T."/>
            <person name="Lv J."/>
            <person name="Arendt D."/>
            <person name="Savage R."/>
            <person name="Osoegawa K."/>
            <person name="de Jong P."/>
            <person name="Lindberg D.R."/>
            <person name="Seaver E.C."/>
            <person name="Weisblat D.A."/>
            <person name="Putnam N.H."/>
            <person name="Grigoriev I.V."/>
            <person name="Rokhsar D.S."/>
        </authorList>
    </citation>
    <scope>NUCLEOTIDE SEQUENCE</scope>
    <source>
        <strain evidence="22">I ESC-2004</strain>
    </source>
</reference>
<evidence type="ECO:0000256" key="9">
    <source>
        <dbReference type="ARBA" id="ARBA00022990"/>
    </source>
</evidence>
<dbReference type="FunCoup" id="R7VEY2">
    <property type="interactions" value="1780"/>
</dbReference>
<evidence type="ECO:0000256" key="11">
    <source>
        <dbReference type="ARBA" id="ARBA00041392"/>
    </source>
</evidence>
<dbReference type="OrthoDB" id="272289at2759"/>
<evidence type="ECO:0000256" key="6">
    <source>
        <dbReference type="ARBA" id="ARBA00022679"/>
    </source>
</evidence>
<keyword evidence="6" id="KW-0808">Transferase</keyword>
<comment type="catalytic activity">
    <reaction evidence="15">
        <text>L-cysteinyl-[protein] + (2E,6E)-farnesyl diphosphate = S-(2E,6E)-farnesyl-L-cysteinyl-[protein] + diphosphate</text>
        <dbReference type="Rhea" id="RHEA:13345"/>
        <dbReference type="Rhea" id="RHEA-COMP:10131"/>
        <dbReference type="Rhea" id="RHEA-COMP:11535"/>
        <dbReference type="ChEBI" id="CHEBI:29950"/>
        <dbReference type="ChEBI" id="CHEBI:33019"/>
        <dbReference type="ChEBI" id="CHEBI:86019"/>
        <dbReference type="ChEBI" id="CHEBI:175763"/>
        <dbReference type="EC" id="2.5.1.58"/>
    </reaction>
</comment>
<dbReference type="PROSITE" id="PS51147">
    <property type="entry name" value="PFTA"/>
    <property type="match status" value="5"/>
</dbReference>
<dbReference type="SUPFAM" id="SSF48439">
    <property type="entry name" value="Protein prenylyltransferase"/>
    <property type="match status" value="1"/>
</dbReference>
<dbReference type="EC" id="2.5.1.59" evidence="3"/>
<dbReference type="EnsemblMetazoa" id="CapteT169970">
    <property type="protein sequence ID" value="CapteP169970"/>
    <property type="gene ID" value="CapteG169970"/>
</dbReference>
<dbReference type="HOGENOM" id="CLU_026582_1_1_1"/>
<dbReference type="AlphaFoldDB" id="R7VEY2"/>
<dbReference type="Gene3D" id="1.25.40.120">
    <property type="entry name" value="Protein prenylyltransferase"/>
    <property type="match status" value="1"/>
</dbReference>
<dbReference type="EMBL" id="AMQN01004920">
    <property type="status" value="NOT_ANNOTATED_CDS"/>
    <property type="molecule type" value="Genomic_DNA"/>
</dbReference>
<evidence type="ECO:0000313" key="21">
    <source>
        <dbReference type="EnsemblMetazoa" id="CapteP169970"/>
    </source>
</evidence>
<dbReference type="STRING" id="283909.R7VEY2"/>
<dbReference type="Proteomes" id="UP000014760">
    <property type="component" value="Unassembled WGS sequence"/>
</dbReference>
<evidence type="ECO:0000313" key="20">
    <source>
        <dbReference type="EMBL" id="ELU14210.1"/>
    </source>
</evidence>
<dbReference type="FunFam" id="1.25.40.120:FF:000002">
    <property type="entry name" value="Protein farnesyltransferase/geranylgeranyltransferase type-1 subunit alpha"/>
    <property type="match status" value="1"/>
</dbReference>
<evidence type="ECO:0000256" key="10">
    <source>
        <dbReference type="ARBA" id="ARBA00040965"/>
    </source>
</evidence>
<protein>
    <recommendedName>
        <fullName evidence="10">Protein farnesyltransferase/geranylgeranyltransferase type-1 subunit alpha</fullName>
        <ecNumber evidence="4">2.5.1.58</ecNumber>
        <ecNumber evidence="3">2.5.1.59</ecNumber>
    </recommendedName>
    <alternativeName>
        <fullName evidence="13">CAAX farnesyltransferase subunit alpha</fullName>
    </alternativeName>
    <alternativeName>
        <fullName evidence="12">FTase-alpha</fullName>
    </alternativeName>
    <alternativeName>
        <fullName evidence="11">Ras proteins prenyltransferase subunit alpha</fullName>
    </alternativeName>
    <alternativeName>
        <fullName evidence="14">Type I protein geranyl-geranyltransferase subunit alpha</fullName>
    </alternativeName>
</protein>
<keyword evidence="8" id="KW-0460">Magnesium</keyword>
<sequence length="326" mass="38793">MADSDSSEHAGDYVLYCDRENWKDLEPVPQDDGPHPIVQIAYSERFRDCYDYFRAILKKDERSERAFELTADAAALNPANYTVWHFRRILLKDLGKNLQDELDYITEVIHDHPKNYQVWHHRRVVVDWLRNASDEIDFTRLILTHDAKNYHAWQHRQWVLREFDLWDAELDYIDDLLEEDIRNNSAWNQRYYVISKTSKFTDEVIAREVSYTKEKINNVPNNESAWNYLRGVLLDTEMYKYSGLMTFCEELFSQSIRSPHLLAFMVDCYQEMLNAKCEDKEEVLAKALKLLKGLEEEYDTIRCEYWKYLSVTLSSKYAGKLEQSSS</sequence>
<reference evidence="20 22" key="2">
    <citation type="journal article" date="2013" name="Nature">
        <title>Insights into bilaterian evolution from three spiralian genomes.</title>
        <authorList>
            <person name="Simakov O."/>
            <person name="Marletaz F."/>
            <person name="Cho S.J."/>
            <person name="Edsinger-Gonzales E."/>
            <person name="Havlak P."/>
            <person name="Hellsten U."/>
            <person name="Kuo D.H."/>
            <person name="Larsson T."/>
            <person name="Lv J."/>
            <person name="Arendt D."/>
            <person name="Savage R."/>
            <person name="Osoegawa K."/>
            <person name="de Jong P."/>
            <person name="Grimwood J."/>
            <person name="Chapman J.A."/>
            <person name="Shapiro H."/>
            <person name="Aerts A."/>
            <person name="Otillar R.P."/>
            <person name="Terry A.Y."/>
            <person name="Boore J.L."/>
            <person name="Grigoriev I.V."/>
            <person name="Lindberg D.R."/>
            <person name="Seaver E.C."/>
            <person name="Weisblat D.A."/>
            <person name="Putnam N.H."/>
            <person name="Rokhsar D.S."/>
        </authorList>
    </citation>
    <scope>NUCLEOTIDE SEQUENCE</scope>
    <source>
        <strain evidence="20 22">I ESC-2004</strain>
    </source>
</reference>
<dbReference type="GO" id="GO:0005953">
    <property type="term" value="C:CAAX-protein geranylgeranyltransferase complex"/>
    <property type="evidence" value="ECO:0007669"/>
    <property type="project" value="TreeGrafter"/>
</dbReference>
<comment type="subunit">
    <text evidence="18">Heterodimer of FNTA and FNTB (farnesyltransferase). Heterodimer of FNTA and PGGT1B (geranylgeranyltransferase).</text>
</comment>
<keyword evidence="22" id="KW-1185">Reference proteome</keyword>
<dbReference type="PANTHER" id="PTHR11129:SF1">
    <property type="entry name" value="PROTEIN FARNESYLTRANSFERASE_GERANYLGERANYLTRANSFERASE TYPE-1 SUBUNIT ALPHA"/>
    <property type="match status" value="1"/>
</dbReference>
<dbReference type="PANTHER" id="PTHR11129">
    <property type="entry name" value="PROTEIN FARNESYLTRANSFERASE ALPHA SUBUNIT/RAB GERANYLGERANYL TRANSFERASE ALPHA SUBUNIT"/>
    <property type="match status" value="1"/>
</dbReference>
<comment type="similarity">
    <text evidence="2">Belongs to the protein prenyltransferase subunit alpha family.</text>
</comment>
<evidence type="ECO:0000256" key="15">
    <source>
        <dbReference type="ARBA" id="ARBA00050225"/>
    </source>
</evidence>
<dbReference type="InterPro" id="IPR002088">
    <property type="entry name" value="Prenyl_trans_a"/>
</dbReference>
<comment type="cofactor">
    <cofactor evidence="1">
        <name>Mg(2+)</name>
        <dbReference type="ChEBI" id="CHEBI:18420"/>
    </cofactor>
</comment>
<evidence type="ECO:0000256" key="1">
    <source>
        <dbReference type="ARBA" id="ARBA00001946"/>
    </source>
</evidence>
<proteinExistence type="inferred from homology"/>
<comment type="function">
    <text evidence="17">Essential subunit of both the farnesyltransferase and the geranylgeranyltransferase complex. Contributes to the transfer of a farnesyl or geranylgeranyl moiety from farnesyl or geranylgeranyl diphosphate to a cysteine at the fourth position from the C-terminus of several proteins having the C-terminal sequence Cys-aliphatic-aliphatic-X. May positively regulate neuromuscular junction development downstream of MUSK via its function in RAC1 prenylation and activation.</text>
</comment>
<evidence type="ECO:0000256" key="12">
    <source>
        <dbReference type="ARBA" id="ARBA00042436"/>
    </source>
</evidence>
<name>R7VEY2_CAPTE</name>
<keyword evidence="7" id="KW-0677">Repeat</keyword>
<dbReference type="GO" id="GO:0004662">
    <property type="term" value="F:CAAX-protein geranylgeranyltransferase activity"/>
    <property type="evidence" value="ECO:0007669"/>
    <property type="project" value="UniProtKB-EC"/>
</dbReference>
<accession>R7VEY2</accession>
<dbReference type="GO" id="GO:0004660">
    <property type="term" value="F:protein farnesyltransferase activity"/>
    <property type="evidence" value="ECO:0007669"/>
    <property type="project" value="UniProtKB-EC"/>
</dbReference>
<keyword evidence="19" id="KW-0175">Coiled coil</keyword>
<keyword evidence="5" id="KW-0637">Prenyltransferase</keyword>
<evidence type="ECO:0000256" key="18">
    <source>
        <dbReference type="ARBA" id="ARBA00063604"/>
    </source>
</evidence>